<feature type="transmembrane region" description="Helical" evidence="6">
    <location>
        <begin position="223"/>
        <end position="246"/>
    </location>
</feature>
<keyword evidence="5 6" id="KW-0472">Membrane</keyword>
<dbReference type="EMBL" id="BJCL01000006">
    <property type="protein sequence ID" value="GCL63492.1"/>
    <property type="molecule type" value="Genomic_DNA"/>
</dbReference>
<feature type="transmembrane region" description="Helical" evidence="6">
    <location>
        <begin position="428"/>
        <end position="451"/>
    </location>
</feature>
<feature type="transmembrane region" description="Helical" evidence="6">
    <location>
        <begin position="20"/>
        <end position="42"/>
    </location>
</feature>
<keyword evidence="3 6" id="KW-0812">Transmembrane</keyword>
<keyword evidence="4 6" id="KW-1133">Transmembrane helix</keyword>
<evidence type="ECO:0000256" key="2">
    <source>
        <dbReference type="ARBA" id="ARBA00022475"/>
    </source>
</evidence>
<evidence type="ECO:0000256" key="3">
    <source>
        <dbReference type="ARBA" id="ARBA00022692"/>
    </source>
</evidence>
<comment type="subcellular location">
    <subcellularLocation>
        <location evidence="1">Cell membrane</location>
        <topology evidence="1">Multi-pass membrane protein</topology>
    </subcellularLocation>
</comment>
<feature type="transmembrane region" description="Helical" evidence="6">
    <location>
        <begin position="117"/>
        <end position="141"/>
    </location>
</feature>
<evidence type="ECO:0000313" key="8">
    <source>
        <dbReference type="Proteomes" id="UP000301751"/>
    </source>
</evidence>
<reference evidence="8" key="1">
    <citation type="submission" date="2019-03" db="EMBL/GenBank/DDBJ databases">
        <title>Aquabacterium pictum sp.nov., the first bacteriochlorophyll a-containing freshwater bacterium in the genus Aquabacterium of the class Betaproteobacteria.</title>
        <authorList>
            <person name="Hirose S."/>
            <person name="Tank M."/>
            <person name="Hara E."/>
            <person name="Tamaki H."/>
            <person name="Takaichi S."/>
            <person name="Haruta S."/>
            <person name="Hanada S."/>
        </authorList>
    </citation>
    <scope>NUCLEOTIDE SEQUENCE [LARGE SCALE GENOMIC DNA]</scope>
    <source>
        <strain evidence="8">W35</strain>
    </source>
</reference>
<sequence>MKPGFLRRIAQGGGLSAVKLFTGLVKIKVLASVLGVEGVGLLSLGLQFQATAVGLVSMSLAVGVINLGRPAWVDGDAAAAGQVLGTALALVGLNATVFLAALALFGQALGGGWLAAFAAQGISLWPLALAAVVVSFANVLWEGLSFLVDRFDVYVRSNMVAAVCDALLFGLGAWFFGLPGALAASLLGSLVLFAVYTLFSARATATRQILGRLSVQRARIRPLLSYSVLMLSTTALGLSCLFAARAHLTAVAGESANGYLQVVTALSAYLLPFVMTGVWGHLHPAAAASGDTTAARVELHRTLVASMRLGCAGCVAVVISAPLLVSLVYTRSFLDAQAFIPVYFGADLGYMFVSVLGAYLLAVGQKRAYFIGYAAYHGLLLAGVLLAAARWGAWAYVLAHALAAVGVTALALVHALRSGLLDGTTLRTVAGCALAALACCALDHLGTVLPLGTLAPQVSWLLGPVVILLVLAPLRPRWLPRWGRA</sequence>
<dbReference type="InterPro" id="IPR050833">
    <property type="entry name" value="Poly_Biosynth_Transport"/>
</dbReference>
<gene>
    <name evidence="7" type="ORF">AQPW35_25730</name>
</gene>
<evidence type="ECO:0000256" key="1">
    <source>
        <dbReference type="ARBA" id="ARBA00004651"/>
    </source>
</evidence>
<feature type="transmembrane region" description="Helical" evidence="6">
    <location>
        <begin position="368"/>
        <end position="388"/>
    </location>
</feature>
<dbReference type="PANTHER" id="PTHR30250:SF11">
    <property type="entry name" value="O-ANTIGEN TRANSPORTER-RELATED"/>
    <property type="match status" value="1"/>
</dbReference>
<feature type="transmembrane region" description="Helical" evidence="6">
    <location>
        <begin position="258"/>
        <end position="279"/>
    </location>
</feature>
<feature type="transmembrane region" description="Helical" evidence="6">
    <location>
        <begin position="79"/>
        <end position="105"/>
    </location>
</feature>
<evidence type="ECO:0008006" key="9">
    <source>
        <dbReference type="Google" id="ProtNLM"/>
    </source>
</evidence>
<dbReference type="PANTHER" id="PTHR30250">
    <property type="entry name" value="PST FAMILY PREDICTED COLANIC ACID TRANSPORTER"/>
    <property type="match status" value="1"/>
</dbReference>
<feature type="transmembrane region" description="Helical" evidence="6">
    <location>
        <begin position="394"/>
        <end position="416"/>
    </location>
</feature>
<feature type="transmembrane region" description="Helical" evidence="6">
    <location>
        <begin position="48"/>
        <end position="67"/>
    </location>
</feature>
<feature type="transmembrane region" description="Helical" evidence="6">
    <location>
        <begin position="309"/>
        <end position="330"/>
    </location>
</feature>
<feature type="transmembrane region" description="Helical" evidence="6">
    <location>
        <begin position="182"/>
        <end position="202"/>
    </location>
</feature>
<keyword evidence="8" id="KW-1185">Reference proteome</keyword>
<feature type="transmembrane region" description="Helical" evidence="6">
    <location>
        <begin position="153"/>
        <end position="176"/>
    </location>
</feature>
<protein>
    <recommendedName>
        <fullName evidence="9">Polysaccharide biosynthesis protein C-terminal domain-containing protein</fullName>
    </recommendedName>
</protein>
<dbReference type="GO" id="GO:0005886">
    <property type="term" value="C:plasma membrane"/>
    <property type="evidence" value="ECO:0007669"/>
    <property type="project" value="UniProtKB-SubCell"/>
</dbReference>
<evidence type="ECO:0000256" key="5">
    <source>
        <dbReference type="ARBA" id="ARBA00023136"/>
    </source>
</evidence>
<dbReference type="AlphaFoldDB" id="A0A480ATR0"/>
<keyword evidence="2" id="KW-1003">Cell membrane</keyword>
<name>A0A480ATR0_9BURK</name>
<dbReference type="Proteomes" id="UP000301751">
    <property type="component" value="Unassembled WGS sequence"/>
</dbReference>
<evidence type="ECO:0000256" key="4">
    <source>
        <dbReference type="ARBA" id="ARBA00022989"/>
    </source>
</evidence>
<organism evidence="7 8">
    <name type="scientific">Pseudaquabacterium pictum</name>
    <dbReference type="NCBI Taxonomy" id="2315236"/>
    <lineage>
        <taxon>Bacteria</taxon>
        <taxon>Pseudomonadati</taxon>
        <taxon>Pseudomonadota</taxon>
        <taxon>Betaproteobacteria</taxon>
        <taxon>Burkholderiales</taxon>
        <taxon>Sphaerotilaceae</taxon>
        <taxon>Pseudaquabacterium</taxon>
    </lineage>
</organism>
<accession>A0A480ATR0</accession>
<comment type="caution">
    <text evidence="7">The sequence shown here is derived from an EMBL/GenBank/DDBJ whole genome shotgun (WGS) entry which is preliminary data.</text>
</comment>
<proteinExistence type="predicted"/>
<evidence type="ECO:0000256" key="6">
    <source>
        <dbReference type="SAM" id="Phobius"/>
    </source>
</evidence>
<dbReference type="RefSeq" id="WP_137733240.1">
    <property type="nucleotide sequence ID" value="NZ_BJCL01000006.1"/>
</dbReference>
<feature type="transmembrane region" description="Helical" evidence="6">
    <location>
        <begin position="342"/>
        <end position="361"/>
    </location>
</feature>
<evidence type="ECO:0000313" key="7">
    <source>
        <dbReference type="EMBL" id="GCL63492.1"/>
    </source>
</evidence>
<feature type="transmembrane region" description="Helical" evidence="6">
    <location>
        <begin position="457"/>
        <end position="474"/>
    </location>
</feature>